<dbReference type="OrthoDB" id="76026at2759"/>
<dbReference type="AlphaFoldDB" id="W4FU06"/>
<reference evidence="1" key="1">
    <citation type="submission" date="2013-12" db="EMBL/GenBank/DDBJ databases">
        <title>The Genome Sequence of Aphanomyces astaci APO3.</title>
        <authorList>
            <consortium name="The Broad Institute Genomics Platform"/>
            <person name="Russ C."/>
            <person name="Tyler B."/>
            <person name="van West P."/>
            <person name="Dieguez-Uribeondo J."/>
            <person name="Young S.K."/>
            <person name="Zeng Q."/>
            <person name="Gargeya S."/>
            <person name="Fitzgerald M."/>
            <person name="Abouelleil A."/>
            <person name="Alvarado L."/>
            <person name="Chapman S.B."/>
            <person name="Gainer-Dewar J."/>
            <person name="Goldberg J."/>
            <person name="Griggs A."/>
            <person name="Gujja S."/>
            <person name="Hansen M."/>
            <person name="Howarth C."/>
            <person name="Imamovic A."/>
            <person name="Ireland A."/>
            <person name="Larimer J."/>
            <person name="McCowan C."/>
            <person name="Murphy C."/>
            <person name="Pearson M."/>
            <person name="Poon T.W."/>
            <person name="Priest M."/>
            <person name="Roberts A."/>
            <person name="Saif S."/>
            <person name="Shea T."/>
            <person name="Sykes S."/>
            <person name="Wortman J."/>
            <person name="Nusbaum C."/>
            <person name="Birren B."/>
        </authorList>
    </citation>
    <scope>NUCLEOTIDE SEQUENCE [LARGE SCALE GENOMIC DNA]</scope>
    <source>
        <strain evidence="1">APO3</strain>
    </source>
</reference>
<dbReference type="GeneID" id="20816284"/>
<dbReference type="VEuPathDB" id="FungiDB:H257_14288"/>
<dbReference type="RefSeq" id="XP_009840359.1">
    <property type="nucleotide sequence ID" value="XM_009842057.1"/>
</dbReference>
<proteinExistence type="predicted"/>
<sequence length="126" mass="14048">MDLKAVDIVGCANGEGTRSCTSHEVCGNSLSVDDVVVFRCEVVWGHGDQLQEAIKVYKIVGVEQLCHIGFLPRRLLTCKTKFANKLAVVVEDYRVALSVSKRNRSDRCHGIVKAVLMEHVEEYNRS</sequence>
<dbReference type="EMBL" id="KI913169">
    <property type="protein sequence ID" value="ETV70128.1"/>
    <property type="molecule type" value="Genomic_DNA"/>
</dbReference>
<evidence type="ECO:0000313" key="1">
    <source>
        <dbReference type="EMBL" id="ETV70128.1"/>
    </source>
</evidence>
<name>W4FU06_APHAT</name>
<protein>
    <submittedName>
        <fullName evidence="1">Uncharacterized protein</fullName>
    </submittedName>
</protein>
<gene>
    <name evidence="1" type="ORF">H257_14288</name>
</gene>
<accession>W4FU06</accession>
<organism evidence="1">
    <name type="scientific">Aphanomyces astaci</name>
    <name type="common">Crayfish plague agent</name>
    <dbReference type="NCBI Taxonomy" id="112090"/>
    <lineage>
        <taxon>Eukaryota</taxon>
        <taxon>Sar</taxon>
        <taxon>Stramenopiles</taxon>
        <taxon>Oomycota</taxon>
        <taxon>Saprolegniomycetes</taxon>
        <taxon>Saprolegniales</taxon>
        <taxon>Verrucalvaceae</taxon>
        <taxon>Aphanomyces</taxon>
    </lineage>
</organism>